<accession>A0A6N9TIW7</accession>
<reference evidence="1 2" key="1">
    <citation type="submission" date="2020-01" db="EMBL/GenBank/DDBJ databases">
        <title>Genomes of bacteria type strains.</title>
        <authorList>
            <person name="Chen J."/>
            <person name="Zhu S."/>
            <person name="Yang J."/>
        </authorList>
    </citation>
    <scope>NUCLEOTIDE SEQUENCE [LARGE SCALE GENOMIC DNA]</scope>
    <source>
        <strain evidence="1 2">LMG 24078</strain>
    </source>
</reference>
<evidence type="ECO:0000313" key="1">
    <source>
        <dbReference type="EMBL" id="NDW17263.1"/>
    </source>
</evidence>
<organism evidence="1 2">
    <name type="scientific">Alteromonas genovensis</name>
    <dbReference type="NCBI Taxonomy" id="471225"/>
    <lineage>
        <taxon>Bacteria</taxon>
        <taxon>Pseudomonadati</taxon>
        <taxon>Pseudomonadota</taxon>
        <taxon>Gammaproteobacteria</taxon>
        <taxon>Alteromonadales</taxon>
        <taxon>Alteromonadaceae</taxon>
        <taxon>Alteromonas/Salinimonas group</taxon>
        <taxon>Alteromonas</taxon>
    </lineage>
</organism>
<keyword evidence="2" id="KW-1185">Reference proteome</keyword>
<proteinExistence type="predicted"/>
<dbReference type="RefSeq" id="WP_159582028.1">
    <property type="nucleotide sequence ID" value="NZ_JAAAWO010000020.1"/>
</dbReference>
<dbReference type="EMBL" id="JAAAWO010000020">
    <property type="protein sequence ID" value="NDW17263.1"/>
    <property type="molecule type" value="Genomic_DNA"/>
</dbReference>
<name>A0A6N9TIW7_9ALTE</name>
<sequence length="135" mass="15398">MDRNTKKALRWDSGYRTKPIKPDKASFSSGKYSMAYACLDCKTSFQRSFPGAPCDYPLHGQCVSCGGVTYNLGRHFKAPKKSDIAQWKKVAYLVHHGFYFQKIRPIKNSYCNVSYPSTLAEAKVFVKKYKKHALI</sequence>
<comment type="caution">
    <text evidence="1">The sequence shown here is derived from an EMBL/GenBank/DDBJ whole genome shotgun (WGS) entry which is preliminary data.</text>
</comment>
<gene>
    <name evidence="1" type="ORF">GTQ48_17240</name>
</gene>
<dbReference type="AlphaFoldDB" id="A0A6N9TIW7"/>
<protein>
    <submittedName>
        <fullName evidence="1">Uncharacterized protein</fullName>
    </submittedName>
</protein>
<evidence type="ECO:0000313" key="2">
    <source>
        <dbReference type="Proteomes" id="UP000471381"/>
    </source>
</evidence>
<dbReference type="Proteomes" id="UP000471381">
    <property type="component" value="Unassembled WGS sequence"/>
</dbReference>